<evidence type="ECO:0008006" key="4">
    <source>
        <dbReference type="Google" id="ProtNLM"/>
    </source>
</evidence>
<accession>A0ABV6RMV4</accession>
<dbReference type="RefSeq" id="WP_386668058.1">
    <property type="nucleotide sequence ID" value="NZ_JBHLTG010000002.1"/>
</dbReference>
<evidence type="ECO:0000313" key="2">
    <source>
        <dbReference type="EMBL" id="MFC0678317.1"/>
    </source>
</evidence>
<dbReference type="EMBL" id="JBHLTG010000002">
    <property type="protein sequence ID" value="MFC0678317.1"/>
    <property type="molecule type" value="Genomic_DNA"/>
</dbReference>
<reference evidence="2 3" key="1">
    <citation type="submission" date="2024-09" db="EMBL/GenBank/DDBJ databases">
        <authorList>
            <person name="Sun Q."/>
            <person name="Mori K."/>
        </authorList>
    </citation>
    <scope>NUCLEOTIDE SEQUENCE [LARGE SCALE GENOMIC DNA]</scope>
    <source>
        <strain evidence="2 3">KCTC 23076</strain>
    </source>
</reference>
<feature type="region of interest" description="Disordered" evidence="1">
    <location>
        <begin position="30"/>
        <end position="49"/>
    </location>
</feature>
<proteinExistence type="predicted"/>
<organism evidence="2 3">
    <name type="scientific">Lysobacter korlensis</name>
    <dbReference type="NCBI Taxonomy" id="553636"/>
    <lineage>
        <taxon>Bacteria</taxon>
        <taxon>Pseudomonadati</taxon>
        <taxon>Pseudomonadota</taxon>
        <taxon>Gammaproteobacteria</taxon>
        <taxon>Lysobacterales</taxon>
        <taxon>Lysobacteraceae</taxon>
        <taxon>Lysobacter</taxon>
    </lineage>
</organism>
<dbReference type="Proteomes" id="UP001589896">
    <property type="component" value="Unassembled WGS sequence"/>
</dbReference>
<comment type="caution">
    <text evidence="2">The sequence shown here is derived from an EMBL/GenBank/DDBJ whole genome shotgun (WGS) entry which is preliminary data.</text>
</comment>
<evidence type="ECO:0000256" key="1">
    <source>
        <dbReference type="SAM" id="MobiDB-lite"/>
    </source>
</evidence>
<evidence type="ECO:0000313" key="3">
    <source>
        <dbReference type="Proteomes" id="UP001589896"/>
    </source>
</evidence>
<keyword evidence="3" id="KW-1185">Reference proteome</keyword>
<protein>
    <recommendedName>
        <fullName evidence="4">Abortive infection protein-like C-terminal domain-containing protein</fullName>
    </recommendedName>
</protein>
<sequence length="264" mass="28097">MPLSQRSVGLIGEASAILGHAPLTTELLKAGLGDGDPGQTDRTGKSIPRDKRAAAAVKAGLAHRKWDELLALAEAVLNLLASSGDAPSWAAELVVSLRADGYDAVSNEVEQASGGFWGPPSVTRTWRILPLGEEDMPLAVTATALARDLKSRGLDIAANHFDQAFKSLTGGQWEAANGQLRSTFENVLVELARKFGWTGDKGGQALDVLRGKKAIDDHEYNYLKGLWGMSHTNGSHPGISSESEAQLRMHSTVGAIRFILHAIS</sequence>
<gene>
    <name evidence="2" type="ORF">ACFFGH_10740</name>
</gene>
<name>A0ABV6RMV4_9GAMM</name>